<dbReference type="InterPro" id="IPR036291">
    <property type="entry name" value="NAD(P)-bd_dom_sf"/>
</dbReference>
<gene>
    <name evidence="2" type="ordered locus">Mvan_0427</name>
</gene>
<dbReference type="HOGENOM" id="CLU_007383_12_4_11"/>
<accession>A1T275</accession>
<keyword evidence="3" id="KW-1185">Reference proteome</keyword>
<feature type="domain" description="NAD-dependent epimerase/dehydratase" evidence="1">
    <location>
        <begin position="16"/>
        <end position="238"/>
    </location>
</feature>
<dbReference type="PANTHER" id="PTHR48079">
    <property type="entry name" value="PROTEIN YEEZ"/>
    <property type="match status" value="1"/>
</dbReference>
<dbReference type="KEGG" id="mva:Mvan_0427"/>
<dbReference type="EMBL" id="CP000511">
    <property type="protein sequence ID" value="ABM11275.1"/>
    <property type="molecule type" value="Genomic_DNA"/>
</dbReference>
<reference evidence="2" key="1">
    <citation type="submission" date="2006-12" db="EMBL/GenBank/DDBJ databases">
        <title>Complete sequence of Mycobacterium vanbaalenii PYR-1.</title>
        <authorList>
            <consortium name="US DOE Joint Genome Institute"/>
            <person name="Copeland A."/>
            <person name="Lucas S."/>
            <person name="Lapidus A."/>
            <person name="Barry K."/>
            <person name="Detter J.C."/>
            <person name="Glavina del Rio T."/>
            <person name="Hammon N."/>
            <person name="Israni S."/>
            <person name="Dalin E."/>
            <person name="Tice H."/>
            <person name="Pitluck S."/>
            <person name="Singan V."/>
            <person name="Schmutz J."/>
            <person name="Larimer F."/>
            <person name="Land M."/>
            <person name="Hauser L."/>
            <person name="Kyrpides N."/>
            <person name="Anderson I.J."/>
            <person name="Miller C."/>
            <person name="Richardson P."/>
        </authorList>
    </citation>
    <scope>NUCLEOTIDE SEQUENCE [LARGE SCALE GENOMIC DNA]</scope>
    <source>
        <strain evidence="2">PYR-1</strain>
    </source>
</reference>
<sequence length="317" mass="33759">MPHRFDKRTSVAGMRVFVTGGTGAIGGYAVPALIAAGHDVTAVARSDAKAAVLQRQGATAVKVSLFDRDALTAAFRGHTAVVNLASSLPTPARFMLKSAWEECHRIRIQGSATVIDAALAAGVGRVVQESVAMIYRDGGARWIDEDWPVDRYPIAAGNHGAEASNRRFGENGRDAVVLRFGFFYGPGAGHSETMMRLARRRVTFQAGKPGSYMSSIHLEDAAAAVVAALEAAPGTYNVVDDCPVTATQHSAAMAAAVGVRPWLTPPGRAALLLGDRATSMTRSLRVNNARLRAATPWRTRYPSVWDGYRAMVGAQGW</sequence>
<dbReference type="InterPro" id="IPR001509">
    <property type="entry name" value="Epimerase_deHydtase"/>
</dbReference>
<evidence type="ECO:0000313" key="3">
    <source>
        <dbReference type="Proteomes" id="UP000009159"/>
    </source>
</evidence>
<dbReference type="AlphaFoldDB" id="A1T275"/>
<evidence type="ECO:0000259" key="1">
    <source>
        <dbReference type="Pfam" id="PF01370"/>
    </source>
</evidence>
<dbReference type="eggNOG" id="COG1090">
    <property type="taxonomic scope" value="Bacteria"/>
</dbReference>
<dbReference type="Gene3D" id="3.40.50.720">
    <property type="entry name" value="NAD(P)-binding Rossmann-like Domain"/>
    <property type="match status" value="1"/>
</dbReference>
<name>A1T275_MYCVP</name>
<dbReference type="GO" id="GO:0005737">
    <property type="term" value="C:cytoplasm"/>
    <property type="evidence" value="ECO:0007669"/>
    <property type="project" value="TreeGrafter"/>
</dbReference>
<dbReference type="InterPro" id="IPR051783">
    <property type="entry name" value="NAD(P)-dependent_oxidoreduct"/>
</dbReference>
<proteinExistence type="predicted"/>
<dbReference type="Pfam" id="PF01370">
    <property type="entry name" value="Epimerase"/>
    <property type="match status" value="1"/>
</dbReference>
<dbReference type="GO" id="GO:0004029">
    <property type="term" value="F:aldehyde dehydrogenase (NAD+) activity"/>
    <property type="evidence" value="ECO:0007669"/>
    <property type="project" value="TreeGrafter"/>
</dbReference>
<dbReference type="STRING" id="350058.Mvan_0427"/>
<dbReference type="PANTHER" id="PTHR48079:SF6">
    <property type="entry name" value="NAD(P)-BINDING DOMAIN-CONTAINING PROTEIN-RELATED"/>
    <property type="match status" value="1"/>
</dbReference>
<protein>
    <submittedName>
        <fullName evidence="2">NAD-dependent epimerase/dehydratase</fullName>
    </submittedName>
</protein>
<dbReference type="Proteomes" id="UP000009159">
    <property type="component" value="Chromosome"/>
</dbReference>
<organism evidence="2 3">
    <name type="scientific">Mycolicibacterium vanbaalenii (strain DSM 7251 / JCM 13017 / BCRC 16820 / KCTC 9966 / NRRL B-24157 / PYR-1)</name>
    <name type="common">Mycobacterium vanbaalenii</name>
    <dbReference type="NCBI Taxonomy" id="350058"/>
    <lineage>
        <taxon>Bacteria</taxon>
        <taxon>Bacillati</taxon>
        <taxon>Actinomycetota</taxon>
        <taxon>Actinomycetes</taxon>
        <taxon>Mycobacteriales</taxon>
        <taxon>Mycobacteriaceae</taxon>
        <taxon>Mycolicibacterium</taxon>
    </lineage>
</organism>
<dbReference type="SUPFAM" id="SSF51735">
    <property type="entry name" value="NAD(P)-binding Rossmann-fold domains"/>
    <property type="match status" value="1"/>
</dbReference>
<evidence type="ECO:0000313" key="2">
    <source>
        <dbReference type="EMBL" id="ABM11275.1"/>
    </source>
</evidence>